<dbReference type="CDD" id="cd05466">
    <property type="entry name" value="PBP2_LTTR_substrate"/>
    <property type="match status" value="1"/>
</dbReference>
<accession>A0A101UP74</accession>
<sequence length="309" mass="33417">MDLAFLEGGVELRNLRHFSALAETLNYRVAAERLHLTQPALTRSIASLERELGVRLFDRDKRHVALTADGAELLERAGEVLADAERLSAAAGAIRARRRDEVRVACYGVALAELTHPVIEAFCERYPSVTIRVHEADFHQGLAPLLAGEYDVALLPLNVDMPGLTRVPIFTEPASLALWKGHPLASAAAVDVTEVFDQPWVTPEPGLDFWVGGRNGDDDAPTVGFHARSAQDVALKIAYQHMVGLMPLSATRMFPHPGVENVAPKEPLGLVAAVAFPEAGHSPAAPAFAELARRVARRASGVPYAELAR</sequence>
<dbReference type="GO" id="GO:0032993">
    <property type="term" value="C:protein-DNA complex"/>
    <property type="evidence" value="ECO:0007669"/>
    <property type="project" value="TreeGrafter"/>
</dbReference>
<dbReference type="OrthoDB" id="3636008at2"/>
<dbReference type="Gene3D" id="1.10.10.10">
    <property type="entry name" value="Winged helix-like DNA-binding domain superfamily/Winged helix DNA-binding domain"/>
    <property type="match status" value="1"/>
</dbReference>
<evidence type="ECO:0000256" key="1">
    <source>
        <dbReference type="ARBA" id="ARBA00009437"/>
    </source>
</evidence>
<dbReference type="InterPro" id="IPR005119">
    <property type="entry name" value="LysR_subst-bd"/>
</dbReference>
<evidence type="ECO:0000256" key="3">
    <source>
        <dbReference type="ARBA" id="ARBA00023125"/>
    </source>
</evidence>
<protein>
    <recommendedName>
        <fullName evidence="5">HTH lysR-type domain-containing protein</fullName>
    </recommendedName>
</protein>
<keyword evidence="4" id="KW-0804">Transcription</keyword>
<dbReference type="Pfam" id="PF00126">
    <property type="entry name" value="HTH_1"/>
    <property type="match status" value="1"/>
</dbReference>
<dbReference type="Pfam" id="PF03466">
    <property type="entry name" value="LysR_substrate"/>
    <property type="match status" value="1"/>
</dbReference>
<organism evidence="6 7">
    <name type="scientific">Streptomyces dysideae</name>
    <dbReference type="NCBI Taxonomy" id="909626"/>
    <lineage>
        <taxon>Bacteria</taxon>
        <taxon>Bacillati</taxon>
        <taxon>Actinomycetota</taxon>
        <taxon>Actinomycetes</taxon>
        <taxon>Kitasatosporales</taxon>
        <taxon>Streptomycetaceae</taxon>
        <taxon>Streptomyces</taxon>
    </lineage>
</organism>
<dbReference type="GO" id="GO:0003700">
    <property type="term" value="F:DNA-binding transcription factor activity"/>
    <property type="evidence" value="ECO:0007669"/>
    <property type="project" value="InterPro"/>
</dbReference>
<dbReference type="STRING" id="909626.AQJ91_47300"/>
<evidence type="ECO:0000256" key="2">
    <source>
        <dbReference type="ARBA" id="ARBA00023015"/>
    </source>
</evidence>
<dbReference type="PANTHER" id="PTHR30346">
    <property type="entry name" value="TRANSCRIPTIONAL DUAL REGULATOR HCAR-RELATED"/>
    <property type="match status" value="1"/>
</dbReference>
<dbReference type="AlphaFoldDB" id="A0A101UP74"/>
<dbReference type="InterPro" id="IPR000847">
    <property type="entry name" value="LysR_HTH_N"/>
</dbReference>
<evidence type="ECO:0000313" key="6">
    <source>
        <dbReference type="EMBL" id="KUO14353.1"/>
    </source>
</evidence>
<dbReference type="PROSITE" id="PS50931">
    <property type="entry name" value="HTH_LYSR"/>
    <property type="match status" value="1"/>
</dbReference>
<dbReference type="Proteomes" id="UP000053260">
    <property type="component" value="Unassembled WGS sequence"/>
</dbReference>
<proteinExistence type="inferred from homology"/>
<dbReference type="Gene3D" id="3.40.190.290">
    <property type="match status" value="1"/>
</dbReference>
<dbReference type="SUPFAM" id="SSF46785">
    <property type="entry name" value="Winged helix' DNA-binding domain"/>
    <property type="match status" value="1"/>
</dbReference>
<name>A0A101UP74_9ACTN</name>
<dbReference type="EMBL" id="LMXB01000156">
    <property type="protein sequence ID" value="KUO14353.1"/>
    <property type="molecule type" value="Genomic_DNA"/>
</dbReference>
<evidence type="ECO:0000313" key="7">
    <source>
        <dbReference type="Proteomes" id="UP000053260"/>
    </source>
</evidence>
<evidence type="ECO:0000259" key="5">
    <source>
        <dbReference type="PROSITE" id="PS50931"/>
    </source>
</evidence>
<dbReference type="PANTHER" id="PTHR30346:SF0">
    <property type="entry name" value="HCA OPERON TRANSCRIPTIONAL ACTIVATOR HCAR"/>
    <property type="match status" value="1"/>
</dbReference>
<keyword evidence="3" id="KW-0238">DNA-binding</keyword>
<dbReference type="FunFam" id="1.10.10.10:FF:000001">
    <property type="entry name" value="LysR family transcriptional regulator"/>
    <property type="match status" value="1"/>
</dbReference>
<dbReference type="RefSeq" id="WP_067036287.1">
    <property type="nucleotide sequence ID" value="NZ_KQ949146.1"/>
</dbReference>
<dbReference type="GO" id="GO:0003677">
    <property type="term" value="F:DNA binding"/>
    <property type="evidence" value="ECO:0007669"/>
    <property type="project" value="UniProtKB-KW"/>
</dbReference>
<gene>
    <name evidence="6" type="ORF">AQJ91_47300</name>
</gene>
<dbReference type="PRINTS" id="PR00039">
    <property type="entry name" value="HTHLYSR"/>
</dbReference>
<keyword evidence="2" id="KW-0805">Transcription regulation</keyword>
<dbReference type="InterPro" id="IPR036388">
    <property type="entry name" value="WH-like_DNA-bd_sf"/>
</dbReference>
<dbReference type="SUPFAM" id="SSF53850">
    <property type="entry name" value="Periplasmic binding protein-like II"/>
    <property type="match status" value="1"/>
</dbReference>
<feature type="domain" description="HTH lysR-type" evidence="5">
    <location>
        <begin position="10"/>
        <end position="67"/>
    </location>
</feature>
<reference evidence="6 7" key="1">
    <citation type="submission" date="2015-10" db="EMBL/GenBank/DDBJ databases">
        <title>Draft genome sequence of Streptomyces sp. RV15, isolated from a marine sponge.</title>
        <authorList>
            <person name="Ruckert C."/>
            <person name="Abdelmohsen U.R."/>
            <person name="Winkler A."/>
            <person name="Hentschel U."/>
            <person name="Kalinowski J."/>
            <person name="Kampfer P."/>
            <person name="Glaeser S."/>
        </authorList>
    </citation>
    <scope>NUCLEOTIDE SEQUENCE [LARGE SCALE GENOMIC DNA]</scope>
    <source>
        <strain evidence="6 7">RV15</strain>
    </source>
</reference>
<keyword evidence="7" id="KW-1185">Reference proteome</keyword>
<comment type="caution">
    <text evidence="6">The sequence shown here is derived from an EMBL/GenBank/DDBJ whole genome shotgun (WGS) entry which is preliminary data.</text>
</comment>
<evidence type="ECO:0000256" key="4">
    <source>
        <dbReference type="ARBA" id="ARBA00023163"/>
    </source>
</evidence>
<comment type="similarity">
    <text evidence="1">Belongs to the LysR transcriptional regulatory family.</text>
</comment>
<dbReference type="InterPro" id="IPR036390">
    <property type="entry name" value="WH_DNA-bd_sf"/>
</dbReference>